<reference evidence="1 2" key="1">
    <citation type="submission" date="2020-08" db="EMBL/GenBank/DDBJ databases">
        <title>Bridging the membrane lipid divide: bacteria of the FCB group superphylum have the potential to synthesize archaeal ether lipids.</title>
        <authorList>
            <person name="Villanueva L."/>
            <person name="Von Meijenfeldt F.A.B."/>
            <person name="Westbye A.B."/>
            <person name="Yadav S."/>
            <person name="Hopmans E.C."/>
            <person name="Dutilh B.E."/>
            <person name="Sinninghe Damste J.S."/>
        </authorList>
    </citation>
    <scope>NUCLEOTIDE SEQUENCE [LARGE SCALE GENOMIC DNA]</scope>
    <source>
        <strain evidence="1">NIOZ-UU17</strain>
    </source>
</reference>
<dbReference type="InterPro" id="IPR005358">
    <property type="entry name" value="Puta_zinc/iron-chelating_dom"/>
</dbReference>
<dbReference type="AlphaFoldDB" id="A0A8J6NZF2"/>
<dbReference type="PANTHER" id="PTHR35866:SF1">
    <property type="entry name" value="YKGJ FAMILY CYSTEINE CLUSTER PROTEIN"/>
    <property type="match status" value="1"/>
</dbReference>
<accession>A0A8J6NZF2</accession>
<protein>
    <submittedName>
        <fullName evidence="1">YkgJ family cysteine cluster protein</fullName>
    </submittedName>
</protein>
<proteinExistence type="predicted"/>
<sequence>MVPKDLKISKQKIPTTECIRCGTCCQKGGPSFHLEDKALVEKGVILAKHLYTIRAGELSYDNIKRHLVPATTDIIKIKGQKGSWTCFFLNIKKNQCRIYDHRPLECRALKCWDTKEIEKIYATNRLTRQDLLSGIEGLWDLIKDHQTRCSYEQLKRFVDALDGTEKNAALQGLLEIIAYDSEMRKLAVQKGSLDPEMTDFLFGRPFTETLKGYGFKVTKKEGAYRLVPIKVAD</sequence>
<evidence type="ECO:0000313" key="1">
    <source>
        <dbReference type="EMBL" id="MBC8430407.1"/>
    </source>
</evidence>
<organism evidence="1 2">
    <name type="scientific">Candidatus Desulfatibia vada</name>
    <dbReference type="NCBI Taxonomy" id="2841696"/>
    <lineage>
        <taxon>Bacteria</taxon>
        <taxon>Pseudomonadati</taxon>
        <taxon>Thermodesulfobacteriota</taxon>
        <taxon>Desulfobacteria</taxon>
        <taxon>Desulfobacterales</taxon>
        <taxon>Desulfobacterales incertae sedis</taxon>
        <taxon>Candidatus Desulfatibia</taxon>
    </lineage>
</organism>
<dbReference type="Pfam" id="PF03692">
    <property type="entry name" value="CxxCxxCC"/>
    <property type="match status" value="1"/>
</dbReference>
<name>A0A8J6NZF2_9BACT</name>
<dbReference type="Proteomes" id="UP000605201">
    <property type="component" value="Unassembled WGS sequence"/>
</dbReference>
<dbReference type="PANTHER" id="PTHR35866">
    <property type="entry name" value="PUTATIVE-RELATED"/>
    <property type="match status" value="1"/>
</dbReference>
<comment type="caution">
    <text evidence="1">The sequence shown here is derived from an EMBL/GenBank/DDBJ whole genome shotgun (WGS) entry which is preliminary data.</text>
</comment>
<gene>
    <name evidence="1" type="ORF">H8D96_00660</name>
</gene>
<evidence type="ECO:0000313" key="2">
    <source>
        <dbReference type="Proteomes" id="UP000605201"/>
    </source>
</evidence>
<dbReference type="EMBL" id="JACNIG010000038">
    <property type="protein sequence ID" value="MBC8430407.1"/>
    <property type="molecule type" value="Genomic_DNA"/>
</dbReference>